<organism evidence="2 3">
    <name type="scientific">Methylocystis echinoides</name>
    <dbReference type="NCBI Taxonomy" id="29468"/>
    <lineage>
        <taxon>Bacteria</taxon>
        <taxon>Pseudomonadati</taxon>
        <taxon>Pseudomonadota</taxon>
        <taxon>Alphaproteobacteria</taxon>
        <taxon>Hyphomicrobiales</taxon>
        <taxon>Methylocystaceae</taxon>
        <taxon>Methylocystis</taxon>
    </lineage>
</organism>
<dbReference type="Gene3D" id="2.40.50.320">
    <property type="entry name" value="Copper binding periplasmic protein CusF"/>
    <property type="match status" value="1"/>
</dbReference>
<dbReference type="EMBL" id="BSEC01000002">
    <property type="protein sequence ID" value="GLI95135.1"/>
    <property type="molecule type" value="Genomic_DNA"/>
</dbReference>
<dbReference type="InterPro" id="IPR042230">
    <property type="entry name" value="CusF_sf"/>
</dbReference>
<evidence type="ECO:0000313" key="2">
    <source>
        <dbReference type="EMBL" id="GLI95135.1"/>
    </source>
</evidence>
<name>A0A9W6LTW0_9HYPH</name>
<sequence>MTNARFHASKISAFAAATISACFAATNVGALEAGRKIVVAQAVEKASGEGVIKGVNADERKIQIAHGAIPALTWPAMTMAFGVAPNIDLSGLATGAKVKFTLSRDAKGLYVIEEIRRVE</sequence>
<keyword evidence="3" id="KW-1185">Reference proteome</keyword>
<evidence type="ECO:0000313" key="3">
    <source>
        <dbReference type="Proteomes" id="UP001144323"/>
    </source>
</evidence>
<gene>
    <name evidence="2" type="ORF">LMG27198_41270</name>
</gene>
<dbReference type="Proteomes" id="UP001144323">
    <property type="component" value="Unassembled WGS sequence"/>
</dbReference>
<dbReference type="PROSITE" id="PS51257">
    <property type="entry name" value="PROKAR_LIPOPROTEIN"/>
    <property type="match status" value="1"/>
</dbReference>
<feature type="chain" id="PRO_5040795473" description="Copper-binding protein" evidence="1">
    <location>
        <begin position="25"/>
        <end position="119"/>
    </location>
</feature>
<comment type="caution">
    <text evidence="2">The sequence shown here is derived from an EMBL/GenBank/DDBJ whole genome shotgun (WGS) entry which is preliminary data.</text>
</comment>
<protein>
    <recommendedName>
        <fullName evidence="4">Copper-binding protein</fullName>
    </recommendedName>
</protein>
<evidence type="ECO:0000256" key="1">
    <source>
        <dbReference type="SAM" id="SignalP"/>
    </source>
</evidence>
<feature type="signal peptide" evidence="1">
    <location>
        <begin position="1"/>
        <end position="24"/>
    </location>
</feature>
<dbReference type="AlphaFoldDB" id="A0A9W6LTW0"/>
<dbReference type="Pfam" id="PF11604">
    <property type="entry name" value="CusF_Ec"/>
    <property type="match status" value="1"/>
</dbReference>
<keyword evidence="1" id="KW-0732">Signal</keyword>
<proteinExistence type="predicted"/>
<dbReference type="RefSeq" id="WP_281805800.1">
    <property type="nucleotide sequence ID" value="NZ_BSEC01000002.1"/>
</dbReference>
<accession>A0A9W6LTW0</accession>
<evidence type="ECO:0008006" key="4">
    <source>
        <dbReference type="Google" id="ProtNLM"/>
    </source>
</evidence>
<reference evidence="2" key="1">
    <citation type="journal article" date="2023" name="Int. J. Syst. Evol. Microbiol.">
        <title>Methylocystis iwaonis sp. nov., a type II methane-oxidizing bacterium from surface soil of a rice paddy field in Japan, and emended description of the genus Methylocystis (ex Whittenbury et al. 1970) Bowman et al. 1993.</title>
        <authorList>
            <person name="Kaise H."/>
            <person name="Sawadogo J.B."/>
            <person name="Alam M.S."/>
            <person name="Ueno C."/>
            <person name="Dianou D."/>
            <person name="Shinjo R."/>
            <person name="Asakawa S."/>
        </authorList>
    </citation>
    <scope>NUCLEOTIDE SEQUENCE</scope>
    <source>
        <strain evidence="2">LMG27198</strain>
    </source>
</reference>
<dbReference type="InterPro" id="IPR021647">
    <property type="entry name" value="CusF_Ec"/>
</dbReference>